<dbReference type="PANTHER" id="PTHR24291">
    <property type="entry name" value="CYTOCHROME P450 FAMILY 4"/>
    <property type="match status" value="1"/>
</dbReference>
<dbReference type="InterPro" id="IPR017972">
    <property type="entry name" value="Cyt_P450_CS"/>
</dbReference>
<evidence type="ECO:0000256" key="5">
    <source>
        <dbReference type="ARBA" id="ARBA00023004"/>
    </source>
</evidence>
<gene>
    <name evidence="9" type="ORF">I8J29_18830</name>
</gene>
<evidence type="ECO:0000256" key="7">
    <source>
        <dbReference type="RuleBase" id="RU000461"/>
    </source>
</evidence>
<protein>
    <submittedName>
        <fullName evidence="9">Cytochrome P450</fullName>
    </submittedName>
</protein>
<evidence type="ECO:0000313" key="10">
    <source>
        <dbReference type="Proteomes" id="UP000670947"/>
    </source>
</evidence>
<feature type="compositionally biased region" description="Low complexity" evidence="8">
    <location>
        <begin position="450"/>
        <end position="460"/>
    </location>
</feature>
<dbReference type="EMBL" id="JAGGDJ010000016">
    <property type="protein sequence ID" value="MBO7746268.1"/>
    <property type="molecule type" value="Genomic_DNA"/>
</dbReference>
<dbReference type="InterPro" id="IPR002401">
    <property type="entry name" value="Cyt_P450_E_grp-I"/>
</dbReference>
<comment type="caution">
    <text evidence="9">The sequence shown here is derived from an EMBL/GenBank/DDBJ whole genome shotgun (WGS) entry which is preliminary data.</text>
</comment>
<feature type="region of interest" description="Disordered" evidence="8">
    <location>
        <begin position="447"/>
        <end position="477"/>
    </location>
</feature>
<dbReference type="PRINTS" id="PR00385">
    <property type="entry name" value="P450"/>
</dbReference>
<dbReference type="RefSeq" id="WP_208849054.1">
    <property type="nucleotide sequence ID" value="NZ_JAGGDJ010000016.1"/>
</dbReference>
<evidence type="ECO:0000256" key="1">
    <source>
        <dbReference type="ARBA" id="ARBA00010617"/>
    </source>
</evidence>
<dbReference type="SUPFAM" id="SSF48264">
    <property type="entry name" value="Cytochrome P450"/>
    <property type="match status" value="1"/>
</dbReference>
<evidence type="ECO:0000256" key="4">
    <source>
        <dbReference type="ARBA" id="ARBA00023002"/>
    </source>
</evidence>
<dbReference type="Pfam" id="PF00067">
    <property type="entry name" value="p450"/>
    <property type="match status" value="1"/>
</dbReference>
<keyword evidence="10" id="KW-1185">Reference proteome</keyword>
<keyword evidence="3 7" id="KW-0479">Metal-binding</keyword>
<dbReference type="InterPro" id="IPR001128">
    <property type="entry name" value="Cyt_P450"/>
</dbReference>
<dbReference type="InterPro" id="IPR036396">
    <property type="entry name" value="Cyt_P450_sf"/>
</dbReference>
<evidence type="ECO:0000256" key="2">
    <source>
        <dbReference type="ARBA" id="ARBA00022617"/>
    </source>
</evidence>
<reference evidence="9 10" key="1">
    <citation type="submission" date="2021-03" db="EMBL/GenBank/DDBJ databases">
        <title>Paenibacillus artemisicola MWE-103 whole genome sequence.</title>
        <authorList>
            <person name="Ham Y.J."/>
        </authorList>
    </citation>
    <scope>NUCLEOTIDE SEQUENCE [LARGE SCALE GENOMIC DNA]</scope>
    <source>
        <strain evidence="9 10">MWE-103</strain>
    </source>
</reference>
<sequence length="477" mass="52408">MTRVVDIPSSRVSNFFRFQRDPLGFLVDALPLGDVVSLRTSSFQPTFIVNAPEFVQELLVHQEDKLRKGRSAGVLRRTIGDGLLTADRTAHRRQKRYLTPVFYKERINAYAETVLAETRKAAESLREGVPAPMHDVMMQLTLEIIAKTMFRTEVEADKAALADAVDVTIRRTAATIFSPLILPFGWPTPGNLAHRRAIRTLETMIYGAIAAARRAPDAYADSLLGLLLDTKDEDGEPIADEEIRDQMMTMLLAGHETTANALVWAWYALERAPEAAAALRRELDAVRLRERESGAALPAGELYRELPYARHVIQETLRLYPPAWAILREADRGLEMLGDRFPPRSSFLISPYAIHRNDAVFGDAAAFRPDRFADGGASSWARFAYFPFGGGSRGCIGSQFALMEAVLILAALAERFEFASAPGQGDAVPEPLVSLRIKGGRMMIPRRRTAAGPAAGADASAPERPEAEAARGSAPAP</sequence>
<dbReference type="PANTHER" id="PTHR24291:SF50">
    <property type="entry name" value="BIFUNCTIONAL ALBAFLAVENONE MONOOXYGENASE_TERPENE SYNTHASE"/>
    <property type="match status" value="1"/>
</dbReference>
<dbReference type="PROSITE" id="PS00086">
    <property type="entry name" value="CYTOCHROME_P450"/>
    <property type="match status" value="1"/>
</dbReference>
<evidence type="ECO:0000256" key="6">
    <source>
        <dbReference type="ARBA" id="ARBA00023033"/>
    </source>
</evidence>
<accession>A0ABS3WD90</accession>
<keyword evidence="5 7" id="KW-0408">Iron</keyword>
<proteinExistence type="inferred from homology"/>
<evidence type="ECO:0000256" key="8">
    <source>
        <dbReference type="SAM" id="MobiDB-lite"/>
    </source>
</evidence>
<evidence type="ECO:0000256" key="3">
    <source>
        <dbReference type="ARBA" id="ARBA00022723"/>
    </source>
</evidence>
<dbReference type="Proteomes" id="UP000670947">
    <property type="component" value="Unassembled WGS sequence"/>
</dbReference>
<dbReference type="InterPro" id="IPR050196">
    <property type="entry name" value="Cytochrome_P450_Monoox"/>
</dbReference>
<keyword evidence="2 7" id="KW-0349">Heme</keyword>
<keyword evidence="6 7" id="KW-0503">Monooxygenase</keyword>
<organism evidence="9 10">
    <name type="scientific">Paenibacillus artemisiicola</name>
    <dbReference type="NCBI Taxonomy" id="1172618"/>
    <lineage>
        <taxon>Bacteria</taxon>
        <taxon>Bacillati</taxon>
        <taxon>Bacillota</taxon>
        <taxon>Bacilli</taxon>
        <taxon>Bacillales</taxon>
        <taxon>Paenibacillaceae</taxon>
        <taxon>Paenibacillus</taxon>
    </lineage>
</organism>
<evidence type="ECO:0000313" key="9">
    <source>
        <dbReference type="EMBL" id="MBO7746268.1"/>
    </source>
</evidence>
<dbReference type="Gene3D" id="1.10.630.10">
    <property type="entry name" value="Cytochrome P450"/>
    <property type="match status" value="1"/>
</dbReference>
<name>A0ABS3WD90_9BACL</name>
<keyword evidence="4 7" id="KW-0560">Oxidoreductase</keyword>
<dbReference type="PRINTS" id="PR00463">
    <property type="entry name" value="EP450I"/>
</dbReference>
<comment type="similarity">
    <text evidence="1 7">Belongs to the cytochrome P450 family.</text>
</comment>